<proteinExistence type="predicted"/>
<comment type="caution">
    <text evidence="1">The sequence shown here is derived from an EMBL/GenBank/DDBJ whole genome shotgun (WGS) entry which is preliminary data.</text>
</comment>
<gene>
    <name evidence="1" type="primary">jg25602</name>
    <name evidence="1" type="ORF">PAEG_LOCUS11939</name>
</gene>
<sequence length="123" mass="14466">MPEDKSFRSVRPAGHDLRCRNVDTDSEANSQTSSRSACYGKSYACVLKWQWAGHVCRRTDGRWSRKVLEWRPRVGKRSVGRPPTRWSDDLRKVAGIDWMRKAENRKSWRCLKEAYVQQWTHNG</sequence>
<keyword evidence="2" id="KW-1185">Reference proteome</keyword>
<dbReference type="EMBL" id="CAKXAJ010025025">
    <property type="protein sequence ID" value="CAH2234041.1"/>
    <property type="molecule type" value="Genomic_DNA"/>
</dbReference>
<evidence type="ECO:0000313" key="1">
    <source>
        <dbReference type="EMBL" id="CAH2234041.1"/>
    </source>
</evidence>
<dbReference type="OrthoDB" id="407509at2759"/>
<dbReference type="AlphaFoldDB" id="A0A8S4RB37"/>
<dbReference type="Proteomes" id="UP000838756">
    <property type="component" value="Unassembled WGS sequence"/>
</dbReference>
<reference evidence="1" key="1">
    <citation type="submission" date="2022-03" db="EMBL/GenBank/DDBJ databases">
        <authorList>
            <person name="Lindestad O."/>
        </authorList>
    </citation>
    <scope>NUCLEOTIDE SEQUENCE</scope>
</reference>
<organism evidence="1 2">
    <name type="scientific">Pararge aegeria aegeria</name>
    <dbReference type="NCBI Taxonomy" id="348720"/>
    <lineage>
        <taxon>Eukaryota</taxon>
        <taxon>Metazoa</taxon>
        <taxon>Ecdysozoa</taxon>
        <taxon>Arthropoda</taxon>
        <taxon>Hexapoda</taxon>
        <taxon>Insecta</taxon>
        <taxon>Pterygota</taxon>
        <taxon>Neoptera</taxon>
        <taxon>Endopterygota</taxon>
        <taxon>Lepidoptera</taxon>
        <taxon>Glossata</taxon>
        <taxon>Ditrysia</taxon>
        <taxon>Papilionoidea</taxon>
        <taxon>Nymphalidae</taxon>
        <taxon>Satyrinae</taxon>
        <taxon>Satyrini</taxon>
        <taxon>Parargina</taxon>
        <taxon>Pararge</taxon>
    </lineage>
</organism>
<evidence type="ECO:0000313" key="2">
    <source>
        <dbReference type="Proteomes" id="UP000838756"/>
    </source>
</evidence>
<name>A0A8S4RB37_9NEOP</name>
<accession>A0A8S4RB37</accession>
<protein>
    <submittedName>
        <fullName evidence="1">Jg25602 protein</fullName>
    </submittedName>
</protein>